<gene>
    <name evidence="2" type="ORF">MNOR_LOCUS32723</name>
</gene>
<sequence length="375" mass="41018">MFVLNMSPHSIARMSLLLALMVQLNTACPSKPKAAPPPVVKKVQAPEPQQEVVEEVVQVASRGRQHAAPPHVAPAPSASPCSISMMMGTADAAHMSLMQQLCQQGRKNILVKGLIDDVPANEEAQRRAEQFMILNLHRDAFATTPTYYNGVAPDNLKKYWKVDDTVQLSNGNMWYRNALPLWPLLNQSMKPKKKSIVGTGGTPDWPNYAIGTPMYLIGNDVANFRDPKVSVSKFFAGELASTPQFAQSACTGTCKIVDPTKLKAGINTFIMEKFTDSNNNYKADAASVNAYSNWAELLVQESLPLMLKSFNKRQKSRCPKTQCSLCPDELLLFMNQKPCPALKPCPILDGIKQQLTLAGCDTTEMVVGHLAATAG</sequence>
<proteinExistence type="predicted"/>
<keyword evidence="1" id="KW-0732">Signal</keyword>
<comment type="caution">
    <text evidence="2">The sequence shown here is derived from an EMBL/GenBank/DDBJ whole genome shotgun (WGS) entry which is preliminary data.</text>
</comment>
<keyword evidence="3" id="KW-1185">Reference proteome</keyword>
<organism evidence="2 3">
    <name type="scientific">Meganyctiphanes norvegica</name>
    <name type="common">Northern krill</name>
    <name type="synonym">Thysanopoda norvegica</name>
    <dbReference type="NCBI Taxonomy" id="48144"/>
    <lineage>
        <taxon>Eukaryota</taxon>
        <taxon>Metazoa</taxon>
        <taxon>Ecdysozoa</taxon>
        <taxon>Arthropoda</taxon>
        <taxon>Crustacea</taxon>
        <taxon>Multicrustacea</taxon>
        <taxon>Malacostraca</taxon>
        <taxon>Eumalacostraca</taxon>
        <taxon>Eucarida</taxon>
        <taxon>Euphausiacea</taxon>
        <taxon>Euphausiidae</taxon>
        <taxon>Meganyctiphanes</taxon>
    </lineage>
</organism>
<accession>A0AAV2S619</accession>
<protein>
    <submittedName>
        <fullName evidence="2">Uncharacterized protein</fullName>
    </submittedName>
</protein>
<dbReference type="EMBL" id="CAXKWB010045120">
    <property type="protein sequence ID" value="CAL4161982.1"/>
    <property type="molecule type" value="Genomic_DNA"/>
</dbReference>
<evidence type="ECO:0000256" key="1">
    <source>
        <dbReference type="SAM" id="SignalP"/>
    </source>
</evidence>
<feature type="chain" id="PRO_5043797174" evidence="1">
    <location>
        <begin position="28"/>
        <end position="375"/>
    </location>
</feature>
<reference evidence="2 3" key="1">
    <citation type="submission" date="2024-05" db="EMBL/GenBank/DDBJ databases">
        <authorList>
            <person name="Wallberg A."/>
        </authorList>
    </citation>
    <scope>NUCLEOTIDE SEQUENCE [LARGE SCALE GENOMIC DNA]</scope>
</reference>
<dbReference type="AlphaFoldDB" id="A0AAV2S619"/>
<evidence type="ECO:0000313" key="3">
    <source>
        <dbReference type="Proteomes" id="UP001497623"/>
    </source>
</evidence>
<evidence type="ECO:0000313" key="2">
    <source>
        <dbReference type="EMBL" id="CAL4161982.1"/>
    </source>
</evidence>
<feature type="signal peptide" evidence="1">
    <location>
        <begin position="1"/>
        <end position="27"/>
    </location>
</feature>
<dbReference type="Proteomes" id="UP001497623">
    <property type="component" value="Unassembled WGS sequence"/>
</dbReference>
<name>A0AAV2S619_MEGNR</name>